<feature type="domain" description="PAC" evidence="10">
    <location>
        <begin position="440"/>
        <end position="492"/>
    </location>
</feature>
<keyword evidence="7" id="KW-0812">Transmembrane</keyword>
<dbReference type="PANTHER" id="PTHR43304:SF1">
    <property type="entry name" value="PAC DOMAIN-CONTAINING PROTEIN"/>
    <property type="match status" value="1"/>
</dbReference>
<dbReference type="InterPro" id="IPR000014">
    <property type="entry name" value="PAS"/>
</dbReference>
<proteinExistence type="predicted"/>
<sequence length="707" mass="81874">MVKNKYKVLVIFFILIIICNQVLINNAISQQGNDVETINIAGKQRMYSQQITKIAFYSNKIRNTSSYIENIEALKKIMHRFKKADTYLKQKNKTTYNNESINILFEKNILYFNEIINSFNNLAENPENEVFFNRFIATVKKNEAPFLTTMDAIVNEYQKISEDRLNFLKKMEYFFITFTSFSLLGIVFFMFLPIFRKNKELTSLNSNLERFKQTIKQKEEATKRVEEILDRTNSVARIGTWEVDFINQKVLWSKVTKEIHDTDITFIPSIATGIDFYKEGYSRDKITTVIENSITNNTSWDEELQIVTTKGKTIWVRAIGKPEFKDDKCVRLYGTFQDINTVKIAQIELNKVNEELNAIFDSGTISIIRTDINGLITYFNEGAELLLGYKSKELINKETPIIFHDKEEVLERGEELSKEFKEEIKGFDVFTKLTKENRKESSKWKYIRKNGTFLYVQLSINAVKDSFGTIIAFIWVGTDITEVTEQNNQLANFAQIASHNLRAPISNLNSLLDLYDISETQEEKDFTFDKFRTVIDHLSETLHTLIEAIKIRAKTESEIEVKPLYFKEMLQKIDESLSKDISKLNGIITSDFSAIDTINYNEPYLENIISNLISNSLRYSSPERTPKIEFKTTLKEGKVQLLVTDNGLGIDLKKHAHRLFGLNQVFHRHKDSQGVGLYIIKNQIESLKGTISCISEVDKGTTFVITF</sequence>
<feature type="domain" description="PAC" evidence="10">
    <location>
        <begin position="300"/>
        <end position="351"/>
    </location>
</feature>
<dbReference type="PANTHER" id="PTHR43304">
    <property type="entry name" value="PHYTOCHROME-LIKE PROTEIN CPH1"/>
    <property type="match status" value="1"/>
</dbReference>
<dbReference type="Proteomes" id="UP000239068">
    <property type="component" value="Unassembled WGS sequence"/>
</dbReference>
<accession>A0A2S7WI33</accession>
<dbReference type="InterPro" id="IPR035965">
    <property type="entry name" value="PAS-like_dom_sf"/>
</dbReference>
<evidence type="ECO:0000259" key="10">
    <source>
        <dbReference type="PROSITE" id="PS50113"/>
    </source>
</evidence>
<dbReference type="InterPro" id="IPR005467">
    <property type="entry name" value="His_kinase_dom"/>
</dbReference>
<evidence type="ECO:0000313" key="11">
    <source>
        <dbReference type="EMBL" id="PQJ77269.1"/>
    </source>
</evidence>
<dbReference type="PROSITE" id="PS50109">
    <property type="entry name" value="HIS_KIN"/>
    <property type="match status" value="1"/>
</dbReference>
<feature type="domain" description="Histidine kinase" evidence="8">
    <location>
        <begin position="496"/>
        <end position="707"/>
    </location>
</feature>
<evidence type="ECO:0000256" key="5">
    <source>
        <dbReference type="ARBA" id="ARBA00022777"/>
    </source>
</evidence>
<dbReference type="Pfam" id="PF02518">
    <property type="entry name" value="HATPase_c"/>
    <property type="match status" value="1"/>
</dbReference>
<dbReference type="SUPFAM" id="SSF55874">
    <property type="entry name" value="ATPase domain of HSP90 chaperone/DNA topoisomerase II/histidine kinase"/>
    <property type="match status" value="1"/>
</dbReference>
<keyword evidence="5" id="KW-0418">Kinase</keyword>
<dbReference type="InterPro" id="IPR036097">
    <property type="entry name" value="HisK_dim/P_sf"/>
</dbReference>
<dbReference type="InterPro" id="IPR052162">
    <property type="entry name" value="Sensor_kinase/Photoreceptor"/>
</dbReference>
<comment type="caution">
    <text evidence="11">The sequence shown here is derived from an EMBL/GenBank/DDBJ whole genome shotgun (WGS) entry which is preliminary data.</text>
</comment>
<dbReference type="InterPro" id="IPR004358">
    <property type="entry name" value="Sig_transdc_His_kin-like_C"/>
</dbReference>
<dbReference type="InterPro" id="IPR036890">
    <property type="entry name" value="HATPase_C_sf"/>
</dbReference>
<dbReference type="PROSITE" id="PS50113">
    <property type="entry name" value="PAC"/>
    <property type="match status" value="2"/>
</dbReference>
<keyword evidence="4" id="KW-0808">Transferase</keyword>
<dbReference type="EC" id="2.7.13.3" evidence="2"/>
<comment type="catalytic activity">
    <reaction evidence="1">
        <text>ATP + protein L-histidine = ADP + protein N-phospho-L-histidine.</text>
        <dbReference type="EC" id="2.7.13.3"/>
    </reaction>
</comment>
<feature type="coiled-coil region" evidence="6">
    <location>
        <begin position="201"/>
        <end position="231"/>
    </location>
</feature>
<feature type="domain" description="PAS" evidence="9">
    <location>
        <begin position="352"/>
        <end position="423"/>
    </location>
</feature>
<keyword evidence="3" id="KW-0597">Phosphoprotein</keyword>
<dbReference type="SMART" id="SM00091">
    <property type="entry name" value="PAS"/>
    <property type="match status" value="1"/>
</dbReference>
<dbReference type="Pfam" id="PF13426">
    <property type="entry name" value="PAS_9"/>
    <property type="match status" value="2"/>
</dbReference>
<dbReference type="Gene3D" id="3.30.450.20">
    <property type="entry name" value="PAS domain"/>
    <property type="match status" value="2"/>
</dbReference>
<evidence type="ECO:0000256" key="4">
    <source>
        <dbReference type="ARBA" id="ARBA00022679"/>
    </source>
</evidence>
<dbReference type="SUPFAM" id="SSF47384">
    <property type="entry name" value="Homodimeric domain of signal transducing histidine kinase"/>
    <property type="match status" value="1"/>
</dbReference>
<evidence type="ECO:0000256" key="2">
    <source>
        <dbReference type="ARBA" id="ARBA00012438"/>
    </source>
</evidence>
<evidence type="ECO:0000256" key="7">
    <source>
        <dbReference type="SAM" id="Phobius"/>
    </source>
</evidence>
<dbReference type="SMART" id="SM00086">
    <property type="entry name" value="PAC"/>
    <property type="match status" value="2"/>
</dbReference>
<reference evidence="11 12" key="1">
    <citation type="submission" date="2016-12" db="EMBL/GenBank/DDBJ databases">
        <title>Trade-off between light-utilization and light-protection in marine flavobacteria.</title>
        <authorList>
            <person name="Kumagai Y."/>
            <person name="Yoshizawa S."/>
            <person name="Kogure K."/>
            <person name="Iwasaki W."/>
        </authorList>
    </citation>
    <scope>NUCLEOTIDE SEQUENCE [LARGE SCALE GENOMIC DNA]</scope>
    <source>
        <strain evidence="11 12">ATCC 43844</strain>
    </source>
</reference>
<dbReference type="PROSITE" id="PS50112">
    <property type="entry name" value="PAS"/>
    <property type="match status" value="1"/>
</dbReference>
<evidence type="ECO:0000256" key="1">
    <source>
        <dbReference type="ARBA" id="ARBA00000085"/>
    </source>
</evidence>
<feature type="transmembrane region" description="Helical" evidence="7">
    <location>
        <begin position="6"/>
        <end position="24"/>
    </location>
</feature>
<keyword evidence="12" id="KW-1185">Reference proteome</keyword>
<keyword evidence="7" id="KW-1133">Transmembrane helix</keyword>
<dbReference type="PRINTS" id="PR00344">
    <property type="entry name" value="BCTRLSENSOR"/>
</dbReference>
<dbReference type="OrthoDB" id="5522855at2"/>
<evidence type="ECO:0000256" key="3">
    <source>
        <dbReference type="ARBA" id="ARBA00022553"/>
    </source>
</evidence>
<name>A0A2S7WI33_9FLAO</name>
<keyword evidence="7" id="KW-0472">Membrane</keyword>
<protein>
    <recommendedName>
        <fullName evidence="2">histidine kinase</fullName>
        <ecNumber evidence="2">2.7.13.3</ecNumber>
    </recommendedName>
</protein>
<organism evidence="11 12">
    <name type="scientific">Polaribacter glomeratus</name>
    <dbReference type="NCBI Taxonomy" id="102"/>
    <lineage>
        <taxon>Bacteria</taxon>
        <taxon>Pseudomonadati</taxon>
        <taxon>Bacteroidota</taxon>
        <taxon>Flavobacteriia</taxon>
        <taxon>Flavobacteriales</taxon>
        <taxon>Flavobacteriaceae</taxon>
    </lineage>
</organism>
<dbReference type="SMART" id="SM00387">
    <property type="entry name" value="HATPase_c"/>
    <property type="match status" value="1"/>
</dbReference>
<dbReference type="EMBL" id="MSCM01000002">
    <property type="protein sequence ID" value="PQJ77269.1"/>
    <property type="molecule type" value="Genomic_DNA"/>
</dbReference>
<dbReference type="InterPro" id="IPR000700">
    <property type="entry name" value="PAS-assoc_C"/>
</dbReference>
<gene>
    <name evidence="11" type="ORF">BTO16_15645</name>
</gene>
<dbReference type="InterPro" id="IPR003594">
    <property type="entry name" value="HATPase_dom"/>
</dbReference>
<keyword evidence="6" id="KW-0175">Coiled coil</keyword>
<dbReference type="Gene3D" id="3.30.565.10">
    <property type="entry name" value="Histidine kinase-like ATPase, C-terminal domain"/>
    <property type="match status" value="1"/>
</dbReference>
<dbReference type="SUPFAM" id="SSF55785">
    <property type="entry name" value="PYP-like sensor domain (PAS domain)"/>
    <property type="match status" value="2"/>
</dbReference>
<dbReference type="NCBIfam" id="TIGR00229">
    <property type="entry name" value="sensory_box"/>
    <property type="match status" value="1"/>
</dbReference>
<dbReference type="AlphaFoldDB" id="A0A2S7WI33"/>
<dbReference type="InterPro" id="IPR001610">
    <property type="entry name" value="PAC"/>
</dbReference>
<evidence type="ECO:0000259" key="8">
    <source>
        <dbReference type="PROSITE" id="PS50109"/>
    </source>
</evidence>
<feature type="transmembrane region" description="Helical" evidence="7">
    <location>
        <begin position="173"/>
        <end position="195"/>
    </location>
</feature>
<dbReference type="GO" id="GO:0000155">
    <property type="term" value="F:phosphorelay sensor kinase activity"/>
    <property type="evidence" value="ECO:0007669"/>
    <property type="project" value="InterPro"/>
</dbReference>
<evidence type="ECO:0000256" key="6">
    <source>
        <dbReference type="SAM" id="Coils"/>
    </source>
</evidence>
<evidence type="ECO:0000313" key="12">
    <source>
        <dbReference type="Proteomes" id="UP000239068"/>
    </source>
</evidence>
<dbReference type="CDD" id="cd00130">
    <property type="entry name" value="PAS"/>
    <property type="match status" value="1"/>
</dbReference>
<evidence type="ECO:0000259" key="9">
    <source>
        <dbReference type="PROSITE" id="PS50112"/>
    </source>
</evidence>